<protein>
    <recommendedName>
        <fullName evidence="6">Secreted protein</fullName>
    </recommendedName>
</protein>
<dbReference type="RefSeq" id="WP_043408179.1">
    <property type="nucleotide sequence ID" value="NZ_CP092427.2"/>
</dbReference>
<reference evidence="2" key="2">
    <citation type="journal article" date="2022" name="BMC Genomics">
        <title>Comparative genome analysis of mycobacteria focusing on tRNA and non-coding RNA.</title>
        <authorList>
            <person name="Behra P.R.K."/>
            <person name="Pettersson B.M.F."/>
            <person name="Ramesh M."/>
            <person name="Das S."/>
            <person name="Dasgupta S."/>
            <person name="Kirsebom L.A."/>
        </authorList>
    </citation>
    <scope>NUCLEOTIDE SEQUENCE</scope>
    <source>
        <strain evidence="2">DSM 45406</strain>
    </source>
</reference>
<feature type="chain" id="PRO_5040734805" description="Secreted protein" evidence="1">
    <location>
        <begin position="23"/>
        <end position="141"/>
    </location>
</feature>
<reference evidence="3" key="3">
    <citation type="submission" date="2022-08" db="EMBL/GenBank/DDBJ databases">
        <title>Whole genome sequencing of non-tuberculosis mycobacteria type-strains.</title>
        <authorList>
            <person name="Igarashi Y."/>
            <person name="Osugi A."/>
            <person name="Mitarai S."/>
        </authorList>
    </citation>
    <scope>NUCLEOTIDE SEQUENCE</scope>
    <source>
        <strain evidence="3">JCM 16372</strain>
    </source>
</reference>
<reference evidence="2" key="1">
    <citation type="submission" date="2020-07" db="EMBL/GenBank/DDBJ databases">
        <authorList>
            <person name="Pettersson B.M.F."/>
            <person name="Behra P.R.K."/>
            <person name="Ramesh M."/>
            <person name="Das S."/>
            <person name="Dasgupta S."/>
            <person name="Kirsebom L.A."/>
        </authorList>
    </citation>
    <scope>NUCLEOTIDE SEQUENCE</scope>
    <source>
        <strain evidence="2">DSM 45406</strain>
    </source>
</reference>
<evidence type="ECO:0000313" key="4">
    <source>
        <dbReference type="Proteomes" id="UP001055159"/>
    </source>
</evidence>
<dbReference type="InterPro" id="IPR046576">
    <property type="entry name" value="DUF6636"/>
</dbReference>
<organism evidence="2 5">
    <name type="scientific">Mycolicibacterium rufum</name>
    <dbReference type="NCBI Taxonomy" id="318424"/>
    <lineage>
        <taxon>Bacteria</taxon>
        <taxon>Bacillati</taxon>
        <taxon>Actinomycetota</taxon>
        <taxon>Actinomycetes</taxon>
        <taxon>Mycobacteriales</taxon>
        <taxon>Mycobacteriaceae</taxon>
        <taxon>Mycolicibacterium</taxon>
    </lineage>
</organism>
<dbReference type="Pfam" id="PF20341">
    <property type="entry name" value="DUF6636"/>
    <property type="match status" value="1"/>
</dbReference>
<evidence type="ECO:0008006" key="6">
    <source>
        <dbReference type="Google" id="ProtNLM"/>
    </source>
</evidence>
<evidence type="ECO:0000313" key="3">
    <source>
        <dbReference type="EMBL" id="ULP38936.1"/>
    </source>
</evidence>
<evidence type="ECO:0000313" key="2">
    <source>
        <dbReference type="EMBL" id="MCV7071601.1"/>
    </source>
</evidence>
<dbReference type="Proteomes" id="UP001140272">
    <property type="component" value="Unassembled WGS sequence"/>
</dbReference>
<accession>A0A9X2YF89</accession>
<proteinExistence type="predicted"/>
<dbReference type="EMBL" id="CP092427">
    <property type="protein sequence ID" value="ULP38936.1"/>
    <property type="molecule type" value="Genomic_DNA"/>
</dbReference>
<keyword evidence="4" id="KW-1185">Reference proteome</keyword>
<name>A0A9X2YF89_9MYCO</name>
<evidence type="ECO:0000313" key="5">
    <source>
        <dbReference type="Proteomes" id="UP001140272"/>
    </source>
</evidence>
<dbReference type="Proteomes" id="UP001055159">
    <property type="component" value="Chromosome"/>
</dbReference>
<dbReference type="EMBL" id="JACKRN010000543">
    <property type="protein sequence ID" value="MCV7071601.1"/>
    <property type="molecule type" value="Genomic_DNA"/>
</dbReference>
<keyword evidence="1" id="KW-0732">Signal</keyword>
<dbReference type="AlphaFoldDB" id="A0A9X2YF89"/>
<evidence type="ECO:0000256" key="1">
    <source>
        <dbReference type="SAM" id="SignalP"/>
    </source>
</evidence>
<gene>
    <name evidence="2" type="ORF">H7H73_15480</name>
    <name evidence="3" type="ORF">MJO55_11290</name>
</gene>
<feature type="signal peptide" evidence="1">
    <location>
        <begin position="1"/>
        <end position="22"/>
    </location>
</feature>
<sequence length="141" mass="14344">MTLCGRVASVAVAALCAAGVGAAPVAAADVVGFTSPSGNVGCILTEDMVRCDIADRSWAPPPRTADCPDFTDYGQGLTLGRTGAPRFVCAGDTALGAGPALPYGEDRAGAGISCRSEMSGMRCLNTDGRGFTLSREDYTVF</sequence>